<dbReference type="Proteomes" id="UP000271162">
    <property type="component" value="Unassembled WGS sequence"/>
</dbReference>
<sequence length="74" mass="8637">MSIDSELVAEPYNTDTQCCRYPYDIIYPKLNGSCTNTDRLLAENNLPYSIRGGWSAEPLWDFWTIVFDIVDRLR</sequence>
<accession>A0A0N4YTK4</accession>
<organism evidence="3">
    <name type="scientific">Nippostrongylus brasiliensis</name>
    <name type="common">Rat hookworm</name>
    <dbReference type="NCBI Taxonomy" id="27835"/>
    <lineage>
        <taxon>Eukaryota</taxon>
        <taxon>Metazoa</taxon>
        <taxon>Ecdysozoa</taxon>
        <taxon>Nematoda</taxon>
        <taxon>Chromadorea</taxon>
        <taxon>Rhabditida</taxon>
        <taxon>Rhabditina</taxon>
        <taxon>Rhabditomorpha</taxon>
        <taxon>Strongyloidea</taxon>
        <taxon>Heligmosomidae</taxon>
        <taxon>Nippostrongylus</taxon>
    </lineage>
</organism>
<protein>
    <submittedName>
        <fullName evidence="1 3">Uncharacterized protein</fullName>
    </submittedName>
</protein>
<dbReference type="EMBL" id="UYSL01025292">
    <property type="protein sequence ID" value="VDL84313.1"/>
    <property type="molecule type" value="Genomic_DNA"/>
</dbReference>
<name>A0A0N4YTK4_NIPBR</name>
<reference evidence="3" key="1">
    <citation type="submission" date="2017-02" db="UniProtKB">
        <authorList>
            <consortium name="WormBaseParasite"/>
        </authorList>
    </citation>
    <scope>IDENTIFICATION</scope>
</reference>
<evidence type="ECO:0000313" key="3">
    <source>
        <dbReference type="WBParaSite" id="NBR_0002057601-mRNA-1"/>
    </source>
</evidence>
<keyword evidence="2" id="KW-1185">Reference proteome</keyword>
<evidence type="ECO:0000313" key="2">
    <source>
        <dbReference type="Proteomes" id="UP000271162"/>
    </source>
</evidence>
<dbReference type="WBParaSite" id="NBR_0002057601-mRNA-1">
    <property type="protein sequence ID" value="NBR_0002057601-mRNA-1"/>
    <property type="gene ID" value="NBR_0002057601"/>
</dbReference>
<proteinExistence type="predicted"/>
<gene>
    <name evidence="1" type="ORF">NBR_LOCUS20576</name>
</gene>
<evidence type="ECO:0000313" key="1">
    <source>
        <dbReference type="EMBL" id="VDL84313.1"/>
    </source>
</evidence>
<reference evidence="1 2" key="2">
    <citation type="submission" date="2018-11" db="EMBL/GenBank/DDBJ databases">
        <authorList>
            <consortium name="Pathogen Informatics"/>
        </authorList>
    </citation>
    <scope>NUCLEOTIDE SEQUENCE [LARGE SCALE GENOMIC DNA]</scope>
</reference>
<dbReference type="AlphaFoldDB" id="A0A0N4YTK4"/>